<evidence type="ECO:0000313" key="4">
    <source>
        <dbReference type="Proteomes" id="UP000593567"/>
    </source>
</evidence>
<dbReference type="OrthoDB" id="10012075at2759"/>
<dbReference type="EMBL" id="VXIV02003437">
    <property type="protein sequence ID" value="KAF6017053.1"/>
    <property type="molecule type" value="Genomic_DNA"/>
</dbReference>
<keyword evidence="1" id="KW-0393">Immunoglobulin domain</keyword>
<feature type="domain" description="Ig-like" evidence="2">
    <location>
        <begin position="110"/>
        <end position="146"/>
    </location>
</feature>
<dbReference type="InterPro" id="IPR013783">
    <property type="entry name" value="Ig-like_fold"/>
</dbReference>
<comment type="caution">
    <text evidence="3">The sequence shown here is derived from an EMBL/GenBank/DDBJ whole genome shotgun (WGS) entry which is preliminary data.</text>
</comment>
<evidence type="ECO:0000313" key="3">
    <source>
        <dbReference type="EMBL" id="KAF6017053.1"/>
    </source>
</evidence>
<reference evidence="3" key="1">
    <citation type="submission" date="2020-06" db="EMBL/GenBank/DDBJ databases">
        <title>Draft genome of Bugula neritina, a colonial animal packing powerful symbionts and potential medicines.</title>
        <authorList>
            <person name="Rayko M."/>
        </authorList>
    </citation>
    <scope>NUCLEOTIDE SEQUENCE [LARGE SCALE GENOMIC DNA]</scope>
    <source>
        <strain evidence="3">Kwan_BN1</strain>
    </source>
</reference>
<accession>A0A7J7IT01</accession>
<feature type="domain" description="Ig-like" evidence="2">
    <location>
        <begin position="25"/>
        <end position="90"/>
    </location>
</feature>
<keyword evidence="4" id="KW-1185">Reference proteome</keyword>
<dbReference type="CDD" id="cd00096">
    <property type="entry name" value="Ig"/>
    <property type="match status" value="1"/>
</dbReference>
<organism evidence="3 4">
    <name type="scientific">Bugula neritina</name>
    <name type="common">Brown bryozoan</name>
    <name type="synonym">Sertularia neritina</name>
    <dbReference type="NCBI Taxonomy" id="10212"/>
    <lineage>
        <taxon>Eukaryota</taxon>
        <taxon>Metazoa</taxon>
        <taxon>Spiralia</taxon>
        <taxon>Lophotrochozoa</taxon>
        <taxon>Bryozoa</taxon>
        <taxon>Gymnolaemata</taxon>
        <taxon>Cheilostomatida</taxon>
        <taxon>Flustrina</taxon>
        <taxon>Buguloidea</taxon>
        <taxon>Bugulidae</taxon>
        <taxon>Bugula</taxon>
    </lineage>
</organism>
<dbReference type="PANTHER" id="PTHR10075:SF14">
    <property type="entry name" value="CELL ADHESION MOLECULE DSCAM2-RELATED"/>
    <property type="match status" value="1"/>
</dbReference>
<dbReference type="PANTHER" id="PTHR10075">
    <property type="entry name" value="BASIGIN RELATED"/>
    <property type="match status" value="1"/>
</dbReference>
<dbReference type="InterPro" id="IPR036179">
    <property type="entry name" value="Ig-like_dom_sf"/>
</dbReference>
<sequence>MYILFAALGKLTNSYTARVTTCVLGRDVVLSCRLDYSGTNMVWMDEFDNVLYYNENHVIDDIRFKLSHSGTKWDLIIQNVTRRDAGKYRCFSNAQPLQLHYYYDLVVLEPAKIDRVLSSKDISVDERMNVSLVCNATGNPQPNVTWTYHRIDDPISEKRVKPSITLPNSEIYQDPGRSTELTCIISAYPLGDMYWSKNGVIIPHKSYGGKFRYENTTENATTHTMSLHIKDINSNDYGSYKCVASNNIGYSTKFMVLENLQTKYITKYKHQRVAFSNFSTSEAAFTNKEE</sequence>
<dbReference type="InterPro" id="IPR003598">
    <property type="entry name" value="Ig_sub2"/>
</dbReference>
<evidence type="ECO:0000259" key="2">
    <source>
        <dbReference type="PROSITE" id="PS50835"/>
    </source>
</evidence>
<feature type="domain" description="Ig-like" evidence="2">
    <location>
        <begin position="162"/>
        <end position="258"/>
    </location>
</feature>
<evidence type="ECO:0000256" key="1">
    <source>
        <dbReference type="ARBA" id="ARBA00023319"/>
    </source>
</evidence>
<dbReference type="SUPFAM" id="SSF48726">
    <property type="entry name" value="Immunoglobulin"/>
    <property type="match status" value="3"/>
</dbReference>
<proteinExistence type="predicted"/>
<dbReference type="InterPro" id="IPR007110">
    <property type="entry name" value="Ig-like_dom"/>
</dbReference>
<dbReference type="AlphaFoldDB" id="A0A7J7IT01"/>
<dbReference type="SMART" id="SM00408">
    <property type="entry name" value="IGc2"/>
    <property type="match status" value="2"/>
</dbReference>
<name>A0A7J7IT01_BUGNE</name>
<dbReference type="PROSITE" id="PS50835">
    <property type="entry name" value="IG_LIKE"/>
    <property type="match status" value="3"/>
</dbReference>
<gene>
    <name evidence="3" type="ORF">EB796_024639</name>
</gene>
<dbReference type="Pfam" id="PF13927">
    <property type="entry name" value="Ig_3"/>
    <property type="match status" value="1"/>
</dbReference>
<protein>
    <recommendedName>
        <fullName evidence="2">Ig-like domain-containing protein</fullName>
    </recommendedName>
</protein>
<dbReference type="SMART" id="SM00409">
    <property type="entry name" value="IG"/>
    <property type="match status" value="2"/>
</dbReference>
<dbReference type="Gene3D" id="2.60.40.10">
    <property type="entry name" value="Immunoglobulins"/>
    <property type="match status" value="3"/>
</dbReference>
<dbReference type="InterPro" id="IPR003599">
    <property type="entry name" value="Ig_sub"/>
</dbReference>
<dbReference type="Proteomes" id="UP000593567">
    <property type="component" value="Unassembled WGS sequence"/>
</dbReference>